<organism evidence="1 2">
    <name type="scientific">Brevibacillus borstelensis AK1</name>
    <dbReference type="NCBI Taxonomy" id="1300222"/>
    <lineage>
        <taxon>Bacteria</taxon>
        <taxon>Bacillati</taxon>
        <taxon>Bacillota</taxon>
        <taxon>Bacilli</taxon>
        <taxon>Bacillales</taxon>
        <taxon>Paenibacillaceae</taxon>
        <taxon>Brevibacillus</taxon>
    </lineage>
</organism>
<dbReference type="PATRIC" id="fig|1300222.3.peg.1834"/>
<dbReference type="EMBL" id="APBN01000003">
    <property type="protein sequence ID" value="EMT52887.1"/>
    <property type="molecule type" value="Genomic_DNA"/>
</dbReference>
<evidence type="ECO:0000313" key="2">
    <source>
        <dbReference type="Proteomes" id="UP000012081"/>
    </source>
</evidence>
<gene>
    <name evidence="1" type="ORF">I532_08907</name>
</gene>
<reference evidence="1 2" key="1">
    <citation type="submission" date="2013-03" db="EMBL/GenBank/DDBJ databases">
        <title>Assembly of a new bacterial strain Brevibacillus borstelensis AK1.</title>
        <authorList>
            <person name="Rajan I."/>
            <person name="PoliReddy D."/>
            <person name="Sugumar T."/>
            <person name="Rathinam K."/>
            <person name="Alqarawi S."/>
            <person name="Khalil A.B."/>
            <person name="Sivakumar N."/>
        </authorList>
    </citation>
    <scope>NUCLEOTIDE SEQUENCE [LARGE SCALE GENOMIC DNA]</scope>
    <source>
        <strain evidence="1 2">AK1</strain>
    </source>
</reference>
<dbReference type="Proteomes" id="UP000012081">
    <property type="component" value="Unassembled WGS sequence"/>
</dbReference>
<sequence length="322" mass="36590">MKESDLYDPIKQWMEERGFTVFPEVECRRAGGRADIVVTSGPLVGVVEMKQSLSLDLLDQALRWRGFANYIWIAIPYRKNGYRQFVNMVLRDYGIGVLFVSKHGTVWTEGKARFMRRTVPHLQQSLTEHHQTSGIKGGHSGGGYITPYRITINKVKHFLKRAGDWCSIKEILDHCETHYASPRASLAKALLEYEAGWCERKKEAGKLYFRFRDVETALPGGTNQKANGAVPKKHAAKHAVTLSEKQLSVLLVLTKDWQTPTRIARKLPGLHPHIVETKGSLYVNQPLKALIAKGLAEKHPERKGQYRLTPTGEEVREDFEME</sequence>
<dbReference type="AlphaFoldDB" id="M8DHG7"/>
<evidence type="ECO:0000313" key="1">
    <source>
        <dbReference type="EMBL" id="EMT52887.1"/>
    </source>
</evidence>
<proteinExistence type="predicted"/>
<dbReference type="SUPFAM" id="SSF46785">
    <property type="entry name" value="Winged helix' DNA-binding domain"/>
    <property type="match status" value="1"/>
</dbReference>
<dbReference type="STRING" id="1300222.I532_08907"/>
<keyword evidence="2" id="KW-1185">Reference proteome</keyword>
<name>M8DHG7_9BACL</name>
<protein>
    <submittedName>
        <fullName evidence="1">Uncharacterized protein</fullName>
    </submittedName>
</protein>
<dbReference type="InterPro" id="IPR036390">
    <property type="entry name" value="WH_DNA-bd_sf"/>
</dbReference>
<accession>M8DHG7</accession>
<dbReference type="GeneID" id="89500893"/>
<dbReference type="RefSeq" id="WP_003387724.1">
    <property type="nucleotide sequence ID" value="NZ_APBN01000003.1"/>
</dbReference>
<dbReference type="OrthoDB" id="9795163at2"/>
<comment type="caution">
    <text evidence="1">The sequence shown here is derived from an EMBL/GenBank/DDBJ whole genome shotgun (WGS) entry which is preliminary data.</text>
</comment>